<evidence type="ECO:0000256" key="1">
    <source>
        <dbReference type="ARBA" id="ARBA00006525"/>
    </source>
</evidence>
<dbReference type="InterPro" id="IPR003488">
    <property type="entry name" value="DprA"/>
</dbReference>
<evidence type="ECO:0000313" key="3">
    <source>
        <dbReference type="EMBL" id="RDU68589.1"/>
    </source>
</evidence>
<dbReference type="AlphaFoldDB" id="A0A3D8ITH1"/>
<dbReference type="RefSeq" id="WP_115570530.1">
    <property type="nucleotide sequence ID" value="NZ_NXLT01000001.1"/>
</dbReference>
<comment type="caution">
    <text evidence="3">The sequence shown here is derived from an EMBL/GenBank/DDBJ whole genome shotgun (WGS) entry which is preliminary data.</text>
</comment>
<comment type="similarity">
    <text evidence="1">Belongs to the DprA/Smf family.</text>
</comment>
<dbReference type="OrthoDB" id="9785707at2"/>
<dbReference type="InterPro" id="IPR057666">
    <property type="entry name" value="DrpA_SLOG"/>
</dbReference>
<sequence length="257" mass="28350">MPKPISIPIPPSLLALSKPPKALFALGDISLLDTPIKVAIIGTRRPNPYTKQFSSILATKIVKAGGVVVSGGALGVDIIAHSAALPRTIMISPSSLDIIYPKANTAIIQSIIEQGLVLSEYEQNYIPKHYSFLERNRLVIGLSDIVIIPQADLQSGSMQSAQLSIQTHKPLFVLPHRIPESLGTQHLLINQQAQCIYDIETFITQIFGSQEEVYDEVLEFCKYAPSLEEAVQKFGEKIFQYEIEGKIMRQNGVIRIC</sequence>
<dbReference type="GO" id="GO:0009294">
    <property type="term" value="P:DNA-mediated transformation"/>
    <property type="evidence" value="ECO:0007669"/>
    <property type="project" value="InterPro"/>
</dbReference>
<evidence type="ECO:0000313" key="4">
    <source>
        <dbReference type="Proteomes" id="UP000256514"/>
    </source>
</evidence>
<dbReference type="Proteomes" id="UP000256514">
    <property type="component" value="Unassembled WGS sequence"/>
</dbReference>
<organism evidence="3 4">
    <name type="scientific">Helicobacter equorum</name>
    <dbReference type="NCBI Taxonomy" id="361872"/>
    <lineage>
        <taxon>Bacteria</taxon>
        <taxon>Pseudomonadati</taxon>
        <taxon>Campylobacterota</taxon>
        <taxon>Epsilonproteobacteria</taxon>
        <taxon>Campylobacterales</taxon>
        <taxon>Helicobacteraceae</taxon>
        <taxon>Helicobacter</taxon>
    </lineage>
</organism>
<keyword evidence="4" id="KW-1185">Reference proteome</keyword>
<feature type="domain" description="Smf/DprA SLOG" evidence="2">
    <location>
        <begin position="10"/>
        <end position="205"/>
    </location>
</feature>
<dbReference type="PANTHER" id="PTHR43022">
    <property type="entry name" value="PROTEIN SMF"/>
    <property type="match status" value="1"/>
</dbReference>
<dbReference type="SUPFAM" id="SSF102405">
    <property type="entry name" value="MCP/YpsA-like"/>
    <property type="match status" value="1"/>
</dbReference>
<reference evidence="3 4" key="1">
    <citation type="submission" date="2018-04" db="EMBL/GenBank/DDBJ databases">
        <title>Novel Campyloabacter and Helicobacter Species and Strains.</title>
        <authorList>
            <person name="Mannion A.J."/>
            <person name="Shen Z."/>
            <person name="Fox J.G."/>
        </authorList>
    </citation>
    <scope>NUCLEOTIDE SEQUENCE [LARGE SCALE GENOMIC DNA]</scope>
    <source>
        <strain evidence="3 4">MIT 12-6600</strain>
    </source>
</reference>
<gene>
    <name evidence="3" type="ORF">CQA54_01950</name>
</gene>
<evidence type="ECO:0000259" key="2">
    <source>
        <dbReference type="Pfam" id="PF02481"/>
    </source>
</evidence>
<proteinExistence type="inferred from homology"/>
<dbReference type="EMBL" id="NXLT01000001">
    <property type="protein sequence ID" value="RDU68589.1"/>
    <property type="molecule type" value="Genomic_DNA"/>
</dbReference>
<dbReference type="Pfam" id="PF02481">
    <property type="entry name" value="DNA_processg_A"/>
    <property type="match status" value="1"/>
</dbReference>
<dbReference type="PANTHER" id="PTHR43022:SF1">
    <property type="entry name" value="PROTEIN SMF"/>
    <property type="match status" value="1"/>
</dbReference>
<dbReference type="Gene3D" id="3.40.50.450">
    <property type="match status" value="1"/>
</dbReference>
<protein>
    <submittedName>
        <fullName evidence="3">DNA processing protein DprA</fullName>
    </submittedName>
</protein>
<accession>A0A3D8ITH1</accession>
<name>A0A3D8ITH1_9HELI</name>